<feature type="compositionally biased region" description="Basic and acidic residues" evidence="1">
    <location>
        <begin position="13"/>
        <end position="25"/>
    </location>
</feature>
<dbReference type="EMBL" id="CAMPGE010018440">
    <property type="protein sequence ID" value="CAI2376855.1"/>
    <property type="molecule type" value="Genomic_DNA"/>
</dbReference>
<accession>A0AAD1XQZ1</accession>
<protein>
    <submittedName>
        <fullName evidence="2">Uncharacterized protein</fullName>
    </submittedName>
</protein>
<gene>
    <name evidence="2" type="ORF">ECRASSUSDP1_LOCUS18232</name>
</gene>
<dbReference type="Proteomes" id="UP001295684">
    <property type="component" value="Unassembled WGS sequence"/>
</dbReference>
<evidence type="ECO:0000313" key="2">
    <source>
        <dbReference type="EMBL" id="CAI2376855.1"/>
    </source>
</evidence>
<name>A0AAD1XQZ1_EUPCR</name>
<sequence length="576" mass="66188">MKTSYYSKKSYLPKHDKSDLKDAQRQRHVRRSRLHTSSTKIKKKGVCTAIPMKLSMNKKQGKSINSGDNHDKNTSGQDSVLKDFKLLNSMQSGCNSSIPDFLDVKQEQKSYWGVFYRQLFPQDDGRETLLKKIIVKTSNKESKKAKRNFDTRPQSLNERPAPYSQKDMRYHSVDLEEPNIERLLEYRERNSGLKSRFKNNSGILPKYKSLRKKLTMALRAPNEKNIKKLDSRLIKSSKKKDQSFQEVLQTPVLLESKRSSLVLASKERSLSKFKKMNSSIKPDKRSSLMYSSTLSQFCHKAPKIPKFKHSSTAKIRDLLPNINEDCGSSLGLRLCSKERSPSKFSPCYSKNKCGQVFTNFLNIESNNFNSVNKRAKPTLDLDCSSASVSVNIKNEEVPDWFLENKVQYIKTKLQEKLKALEGMRSGLKQARITAISRVLNHLNRDGISNLNLKDIQKMKSLSFYVKYLALLKKYSALVSGPNLVSRQGKALKRRIKNFNSIGAKKKVIERILAMESEFLAKKMDKVCYQSFNSSLPSTTGESLRRSQRRPGTSIEIYERSRKFPKGTVYSWYKVKI</sequence>
<keyword evidence="3" id="KW-1185">Reference proteome</keyword>
<reference evidence="2" key="1">
    <citation type="submission" date="2023-07" db="EMBL/GenBank/DDBJ databases">
        <authorList>
            <consortium name="AG Swart"/>
            <person name="Singh M."/>
            <person name="Singh A."/>
            <person name="Seah K."/>
            <person name="Emmerich C."/>
        </authorList>
    </citation>
    <scope>NUCLEOTIDE SEQUENCE</scope>
    <source>
        <strain evidence="2">DP1</strain>
    </source>
</reference>
<feature type="compositionally biased region" description="Basic and acidic residues" evidence="1">
    <location>
        <begin position="141"/>
        <end position="150"/>
    </location>
</feature>
<feature type="region of interest" description="Disordered" evidence="1">
    <location>
        <begin position="141"/>
        <end position="162"/>
    </location>
</feature>
<dbReference type="AlphaFoldDB" id="A0AAD1XQZ1"/>
<feature type="region of interest" description="Disordered" evidence="1">
    <location>
        <begin position="1"/>
        <end position="40"/>
    </location>
</feature>
<evidence type="ECO:0000313" key="3">
    <source>
        <dbReference type="Proteomes" id="UP001295684"/>
    </source>
</evidence>
<evidence type="ECO:0000256" key="1">
    <source>
        <dbReference type="SAM" id="MobiDB-lite"/>
    </source>
</evidence>
<organism evidence="2 3">
    <name type="scientific">Euplotes crassus</name>
    <dbReference type="NCBI Taxonomy" id="5936"/>
    <lineage>
        <taxon>Eukaryota</taxon>
        <taxon>Sar</taxon>
        <taxon>Alveolata</taxon>
        <taxon>Ciliophora</taxon>
        <taxon>Intramacronucleata</taxon>
        <taxon>Spirotrichea</taxon>
        <taxon>Hypotrichia</taxon>
        <taxon>Euplotida</taxon>
        <taxon>Euplotidae</taxon>
        <taxon>Moneuplotes</taxon>
    </lineage>
</organism>
<feature type="compositionally biased region" description="Basic residues" evidence="1">
    <location>
        <begin position="26"/>
        <end position="40"/>
    </location>
</feature>
<proteinExistence type="predicted"/>
<comment type="caution">
    <text evidence="2">The sequence shown here is derived from an EMBL/GenBank/DDBJ whole genome shotgun (WGS) entry which is preliminary data.</text>
</comment>
<feature type="region of interest" description="Disordered" evidence="1">
    <location>
        <begin position="54"/>
        <end position="77"/>
    </location>
</feature>